<dbReference type="RefSeq" id="WP_004082937.1">
    <property type="nucleotide sequence ID" value="NZ_VIRB01000164.1"/>
</dbReference>
<dbReference type="Proteomes" id="UP000474104">
    <property type="component" value="Unassembled WGS sequence"/>
</dbReference>
<protein>
    <submittedName>
        <fullName evidence="3">DUF3492 domain-containing protein</fullName>
    </submittedName>
</protein>
<dbReference type="EMBL" id="VIRB01000164">
    <property type="protein sequence ID" value="NDO72448.1"/>
    <property type="molecule type" value="Genomic_DNA"/>
</dbReference>
<comment type="caution">
    <text evidence="3">The sequence shown here is derived from an EMBL/GenBank/DDBJ whole genome shotgun (WGS) entry which is preliminary data.</text>
</comment>
<feature type="domain" description="Glycosyl transferase family 1" evidence="1">
    <location>
        <begin position="276"/>
        <end position="445"/>
    </location>
</feature>
<dbReference type="InterPro" id="IPR022622">
    <property type="entry name" value="DUF3492"/>
</dbReference>
<dbReference type="PANTHER" id="PTHR12526:SF608">
    <property type="entry name" value="PELF"/>
    <property type="match status" value="1"/>
</dbReference>
<feature type="domain" description="DUF3492" evidence="2">
    <location>
        <begin position="1"/>
        <end position="256"/>
    </location>
</feature>
<evidence type="ECO:0000313" key="4">
    <source>
        <dbReference type="Proteomes" id="UP000474104"/>
    </source>
</evidence>
<accession>A0A9X5CE22</accession>
<evidence type="ECO:0000313" key="3">
    <source>
        <dbReference type="EMBL" id="NDO72448.1"/>
    </source>
</evidence>
<gene>
    <name evidence="3" type="ORF">FMM80_29005</name>
</gene>
<sequence length="476" mass="54872">MKVCIVVEGCYPYVTGGVSSWVHGLIQSFPKLEFIILAIISNRSLSGKFTYELPENVSEVHELYLEDADWNRKGRRRCRLSKAEYQAFRSLVRNRRVEWETVFRMFQEKPISLDKFLMGEDFLKIVRESYDMHYSQLVFSDYLWTIRSVYLPLLFALKMKLPKADLYHCVATGYAGVLGSMAKVLYGSRLLISEHGIYTREREEELLRADWVQGVYKNIWIDQFKKMSKLAYDKADLVTSLYEYARELQIDLGCPVEKTMVTPNGVSVERLKDLPGKTKEDEGRINVGAVLRVTPIKDVKTMIQAFSFAKEREPRLKLWIMGPTDEDEGYARECREQVEALGIEDVVFTGRIDIREYLGRMDMTILTSLSEGQPLTILEGYAAHKPAIATDVGNCRGLIYGENDGFGDAGIVAHIMNVEEIAQAMVDLARNEPMRLQMGENGYQRVVSGYQIEHMRQKYQKIYKDFSDSMGFRWEE</sequence>
<name>A0A9X5CE22_9FIRM</name>
<organism evidence="3 4">
    <name type="scientific">Schaedlerella arabinosiphila</name>
    <dbReference type="NCBI Taxonomy" id="2044587"/>
    <lineage>
        <taxon>Bacteria</taxon>
        <taxon>Bacillati</taxon>
        <taxon>Bacillota</taxon>
        <taxon>Clostridia</taxon>
        <taxon>Lachnospirales</taxon>
        <taxon>Lachnospiraceae</taxon>
        <taxon>Schaedlerella</taxon>
    </lineage>
</organism>
<evidence type="ECO:0000259" key="2">
    <source>
        <dbReference type="Pfam" id="PF11997"/>
    </source>
</evidence>
<reference evidence="3 4" key="1">
    <citation type="submission" date="2019-07" db="EMBL/GenBank/DDBJ databases">
        <title>Draft genome sequences of 15 bacterial species constituting the stable defined intestinal microbiota of the GM15 gnotobiotic mouse model.</title>
        <authorList>
            <person name="Elie C."/>
            <person name="Mathieu A."/>
            <person name="Saliou A."/>
            <person name="Darnaud M."/>
            <person name="Leulier F."/>
            <person name="Tamellini A."/>
        </authorList>
    </citation>
    <scope>NUCLEOTIDE SEQUENCE [LARGE SCALE GENOMIC DNA]</scope>
    <source>
        <strain evidence="4">ASF 502</strain>
    </source>
</reference>
<dbReference type="InterPro" id="IPR001296">
    <property type="entry name" value="Glyco_trans_1"/>
</dbReference>
<dbReference type="NCBIfam" id="NF038011">
    <property type="entry name" value="PelF"/>
    <property type="match status" value="1"/>
</dbReference>
<dbReference type="Pfam" id="PF00534">
    <property type="entry name" value="Glycos_transf_1"/>
    <property type="match status" value="1"/>
</dbReference>
<proteinExistence type="predicted"/>
<dbReference type="Gene3D" id="3.40.50.2000">
    <property type="entry name" value="Glycogen Phosphorylase B"/>
    <property type="match status" value="2"/>
</dbReference>
<evidence type="ECO:0000259" key="1">
    <source>
        <dbReference type="Pfam" id="PF00534"/>
    </source>
</evidence>
<dbReference type="InterPro" id="IPR047691">
    <property type="entry name" value="PelF-like"/>
</dbReference>
<dbReference type="OrthoDB" id="9772485at2"/>
<dbReference type="AlphaFoldDB" id="A0A9X5CE22"/>
<dbReference type="Pfam" id="PF11997">
    <property type="entry name" value="DUF3492"/>
    <property type="match status" value="1"/>
</dbReference>
<dbReference type="SUPFAM" id="SSF53756">
    <property type="entry name" value="UDP-Glycosyltransferase/glycogen phosphorylase"/>
    <property type="match status" value="1"/>
</dbReference>
<dbReference type="PANTHER" id="PTHR12526">
    <property type="entry name" value="GLYCOSYLTRANSFERASE"/>
    <property type="match status" value="1"/>
</dbReference>